<dbReference type="GO" id="GO:0046872">
    <property type="term" value="F:metal ion binding"/>
    <property type="evidence" value="ECO:0007669"/>
    <property type="project" value="UniProtKB-KW"/>
</dbReference>
<name>A0A0X3UBS1_9RHOB</name>
<dbReference type="EMBL" id="LQBQ01000003">
    <property type="protein sequence ID" value="KUJ85264.1"/>
    <property type="molecule type" value="Genomic_DNA"/>
</dbReference>
<keyword evidence="7" id="KW-1185">Reference proteome</keyword>
<comment type="cofactor">
    <cofactor evidence="1">
        <name>Zn(2+)</name>
        <dbReference type="ChEBI" id="CHEBI:29105"/>
    </cofactor>
</comment>
<evidence type="ECO:0000256" key="2">
    <source>
        <dbReference type="ARBA" id="ARBA00022723"/>
    </source>
</evidence>
<accession>A0A0X3UBS1</accession>
<keyword evidence="3" id="KW-0378">Hydrolase</keyword>
<dbReference type="SUPFAM" id="SSF102215">
    <property type="entry name" value="Creatininase"/>
    <property type="match status" value="1"/>
</dbReference>
<dbReference type="GO" id="GO:0016811">
    <property type="term" value="F:hydrolase activity, acting on carbon-nitrogen (but not peptide) bonds, in linear amides"/>
    <property type="evidence" value="ECO:0007669"/>
    <property type="project" value="TreeGrafter"/>
</dbReference>
<proteinExistence type="inferred from homology"/>
<dbReference type="InterPro" id="IPR003785">
    <property type="entry name" value="Creatininase/forma_Hydrolase"/>
</dbReference>
<evidence type="ECO:0000256" key="1">
    <source>
        <dbReference type="ARBA" id="ARBA00001947"/>
    </source>
</evidence>
<evidence type="ECO:0000313" key="6">
    <source>
        <dbReference type="EMBL" id="KUJ85264.1"/>
    </source>
</evidence>
<evidence type="ECO:0000256" key="3">
    <source>
        <dbReference type="ARBA" id="ARBA00022801"/>
    </source>
</evidence>
<keyword evidence="4" id="KW-0862">Zinc</keyword>
<reference evidence="7" key="1">
    <citation type="submission" date="2015-12" db="EMBL/GenBank/DDBJ databases">
        <authorList>
            <person name="Zhang G."/>
            <person name="Stingl U."/>
        </authorList>
    </citation>
    <scope>NUCLEOTIDE SEQUENCE [LARGE SCALE GENOMIC DNA]</scope>
    <source>
        <strain evidence="7">ZGT118</strain>
    </source>
</reference>
<dbReference type="InterPro" id="IPR024087">
    <property type="entry name" value="Creatininase-like_sf"/>
</dbReference>
<protein>
    <submittedName>
        <fullName evidence="6">Creatininase</fullName>
    </submittedName>
</protein>
<dbReference type="GO" id="GO:0009231">
    <property type="term" value="P:riboflavin biosynthetic process"/>
    <property type="evidence" value="ECO:0007669"/>
    <property type="project" value="TreeGrafter"/>
</dbReference>
<dbReference type="PANTHER" id="PTHR35005:SF1">
    <property type="entry name" value="2-AMINO-5-FORMYLAMINO-6-RIBOSYLAMINOPYRIMIDIN-4(3H)-ONE 5'-MONOPHOSPHATE DEFORMYLASE"/>
    <property type="match status" value="1"/>
</dbReference>
<dbReference type="AlphaFoldDB" id="A0A0X3UBS1"/>
<sequence length="264" mass="28084">MSVQGFWADLPTPDFRALPGDTVAVLPLGATEQHGPHLPLSVDSDLIDAVAARMLGNLSPDQSVLVLPSLHITKSDEHIDFPGTLTLGAETLLAVLRDIGASVARAGVARLVLLNGHGGNTALLQIVARDLRIAHGLIVVTCSWGGFTEWQDLYDPAGYVHDIHAGDSETSAMLALRPDRVRMDKAQDFRPAMTDWETGFPQIGLAGKPANPGWMAQDLHSLGACGNAAAATAEKGAQLLDSAGRNFAAFLAEFARFDHRKDVQ</sequence>
<comment type="similarity">
    <text evidence="5">Belongs to the creatininase superfamily.</text>
</comment>
<keyword evidence="2" id="KW-0479">Metal-binding</keyword>
<dbReference type="STRING" id="1685379.AVO45_17335"/>
<comment type="caution">
    <text evidence="6">The sequence shown here is derived from an EMBL/GenBank/DDBJ whole genome shotgun (WGS) entry which is preliminary data.</text>
</comment>
<evidence type="ECO:0000313" key="7">
    <source>
        <dbReference type="Proteomes" id="UP000053791"/>
    </source>
</evidence>
<evidence type="ECO:0000256" key="5">
    <source>
        <dbReference type="ARBA" id="ARBA00024029"/>
    </source>
</evidence>
<dbReference type="Proteomes" id="UP000053791">
    <property type="component" value="Unassembled WGS sequence"/>
</dbReference>
<dbReference type="OrthoDB" id="9801445at2"/>
<gene>
    <name evidence="6" type="ORF">AVO45_17335</name>
</gene>
<dbReference type="Gene3D" id="3.40.50.10310">
    <property type="entry name" value="Creatininase"/>
    <property type="match status" value="1"/>
</dbReference>
<dbReference type="RefSeq" id="WP_068344930.1">
    <property type="nucleotide sequence ID" value="NZ_LQBQ01000003.1"/>
</dbReference>
<evidence type="ECO:0000256" key="4">
    <source>
        <dbReference type="ARBA" id="ARBA00022833"/>
    </source>
</evidence>
<dbReference type="PANTHER" id="PTHR35005">
    <property type="entry name" value="3-DEHYDRO-SCYLLO-INOSOSE HYDROLASE"/>
    <property type="match status" value="1"/>
</dbReference>
<organism evidence="6 7">
    <name type="scientific">Ruegeria marisrubri</name>
    <dbReference type="NCBI Taxonomy" id="1685379"/>
    <lineage>
        <taxon>Bacteria</taxon>
        <taxon>Pseudomonadati</taxon>
        <taxon>Pseudomonadota</taxon>
        <taxon>Alphaproteobacteria</taxon>
        <taxon>Rhodobacterales</taxon>
        <taxon>Roseobacteraceae</taxon>
        <taxon>Ruegeria</taxon>
    </lineage>
</organism>
<dbReference type="Pfam" id="PF02633">
    <property type="entry name" value="Creatininase"/>
    <property type="match status" value="1"/>
</dbReference>